<evidence type="ECO:0000313" key="3">
    <source>
        <dbReference type="Proteomes" id="UP000315750"/>
    </source>
</evidence>
<organism evidence="2 3">
    <name type="scientific">Aeoliella mucimassa</name>
    <dbReference type="NCBI Taxonomy" id="2527972"/>
    <lineage>
        <taxon>Bacteria</taxon>
        <taxon>Pseudomonadati</taxon>
        <taxon>Planctomycetota</taxon>
        <taxon>Planctomycetia</taxon>
        <taxon>Pirellulales</taxon>
        <taxon>Lacipirellulaceae</taxon>
        <taxon>Aeoliella</taxon>
    </lineage>
</organism>
<proteinExistence type="predicted"/>
<dbReference type="InterPro" id="IPR011446">
    <property type="entry name" value="BBP7"/>
</dbReference>
<evidence type="ECO:0000313" key="2">
    <source>
        <dbReference type="EMBL" id="QDU57620.1"/>
    </source>
</evidence>
<dbReference type="KEGG" id="amuc:Pan181_38390"/>
<name>A0A518ASC1_9BACT</name>
<evidence type="ECO:0000256" key="1">
    <source>
        <dbReference type="SAM" id="MobiDB-lite"/>
    </source>
</evidence>
<dbReference type="EMBL" id="CP036278">
    <property type="protein sequence ID" value="QDU57620.1"/>
    <property type="molecule type" value="Genomic_DNA"/>
</dbReference>
<reference evidence="2 3" key="1">
    <citation type="submission" date="2019-02" db="EMBL/GenBank/DDBJ databases">
        <title>Deep-cultivation of Planctomycetes and their phenomic and genomic characterization uncovers novel biology.</title>
        <authorList>
            <person name="Wiegand S."/>
            <person name="Jogler M."/>
            <person name="Boedeker C."/>
            <person name="Pinto D."/>
            <person name="Vollmers J."/>
            <person name="Rivas-Marin E."/>
            <person name="Kohn T."/>
            <person name="Peeters S.H."/>
            <person name="Heuer A."/>
            <person name="Rast P."/>
            <person name="Oberbeckmann S."/>
            <person name="Bunk B."/>
            <person name="Jeske O."/>
            <person name="Meyerdierks A."/>
            <person name="Storesund J.E."/>
            <person name="Kallscheuer N."/>
            <person name="Luecker S."/>
            <person name="Lage O.M."/>
            <person name="Pohl T."/>
            <person name="Merkel B.J."/>
            <person name="Hornburger P."/>
            <person name="Mueller R.-W."/>
            <person name="Bruemmer F."/>
            <person name="Labrenz M."/>
            <person name="Spormann A.M."/>
            <person name="Op den Camp H."/>
            <person name="Overmann J."/>
            <person name="Amann R."/>
            <person name="Jetten M.S.M."/>
            <person name="Mascher T."/>
            <person name="Medema M.H."/>
            <person name="Devos D.P."/>
            <person name="Kaster A.-K."/>
            <person name="Ovreas L."/>
            <person name="Rohde M."/>
            <person name="Galperin M.Y."/>
            <person name="Jogler C."/>
        </authorList>
    </citation>
    <scope>NUCLEOTIDE SEQUENCE [LARGE SCALE GENOMIC DNA]</scope>
    <source>
        <strain evidence="2 3">Pan181</strain>
    </source>
</reference>
<keyword evidence="3" id="KW-1185">Reference proteome</keyword>
<dbReference type="Pfam" id="PF07585">
    <property type="entry name" value="BBP7"/>
    <property type="match status" value="1"/>
</dbReference>
<feature type="region of interest" description="Disordered" evidence="1">
    <location>
        <begin position="1"/>
        <end position="22"/>
    </location>
</feature>
<dbReference type="Proteomes" id="UP000315750">
    <property type="component" value="Chromosome"/>
</dbReference>
<gene>
    <name evidence="2" type="ORF">Pan181_38390</name>
</gene>
<accession>A0A518ASC1</accession>
<protein>
    <submittedName>
        <fullName evidence="2">Uncharacterized protein</fullName>
    </submittedName>
</protein>
<dbReference type="RefSeq" id="WP_231943635.1">
    <property type="nucleotide sequence ID" value="NZ_CP036278.1"/>
</dbReference>
<dbReference type="AlphaFoldDB" id="A0A518ASC1"/>
<sequence>MADPSLIESVPPGEELVGPSPSVEDSIITEEGVGAPSTYGSYADLNDSVNMWGCRPAITESTGTWLRRGWWYTEIDAVVLNRMWKRDDVEFGSDSASTKGLHVERSDPGAGGNVRFTLGRFLFRDMKNRDHTVEFSAFGGSDFSQSDTLTSSTGGQTLFVPTSISHFNTAFDGAESMSIYYDSSLSSFEVNYLVKERMGRDRMMLNPNGEWVRRANKGVTRQFIAGLRYVDLEEHLDWTADNISSLNNEDGSYNIYTNNDLFGMQIGGSMLFENDRWNVEILGKGGPFLNDAKARSRMTVTDATATSGISADNSYLVENRESSLAFVGEFRLVARYHLRPNLSLRAGWQMMYITSVATAPDQANFSPDEGRFPYTGDPFYNGAIFGFESYW</sequence>